<gene>
    <name evidence="2" type="ORF">PILCRDRAFT_14347</name>
</gene>
<protein>
    <submittedName>
        <fullName evidence="2">Uncharacterized protein</fullName>
    </submittedName>
</protein>
<name>A0A0C3EPT2_PILCF</name>
<evidence type="ECO:0000313" key="2">
    <source>
        <dbReference type="EMBL" id="KIM74580.1"/>
    </source>
</evidence>
<reference evidence="3" key="2">
    <citation type="submission" date="2015-01" db="EMBL/GenBank/DDBJ databases">
        <title>Evolutionary Origins and Diversification of the Mycorrhizal Mutualists.</title>
        <authorList>
            <consortium name="DOE Joint Genome Institute"/>
            <consortium name="Mycorrhizal Genomics Consortium"/>
            <person name="Kohler A."/>
            <person name="Kuo A."/>
            <person name="Nagy L.G."/>
            <person name="Floudas D."/>
            <person name="Copeland A."/>
            <person name="Barry K.W."/>
            <person name="Cichocki N."/>
            <person name="Veneault-Fourrey C."/>
            <person name="LaButti K."/>
            <person name="Lindquist E.A."/>
            <person name="Lipzen A."/>
            <person name="Lundell T."/>
            <person name="Morin E."/>
            <person name="Murat C."/>
            <person name="Riley R."/>
            <person name="Ohm R."/>
            <person name="Sun H."/>
            <person name="Tunlid A."/>
            <person name="Henrissat B."/>
            <person name="Grigoriev I.V."/>
            <person name="Hibbett D.S."/>
            <person name="Martin F."/>
        </authorList>
    </citation>
    <scope>NUCLEOTIDE SEQUENCE [LARGE SCALE GENOMIC DNA]</scope>
    <source>
        <strain evidence="3">F 1598</strain>
    </source>
</reference>
<accession>A0A0C3EPT2</accession>
<dbReference type="Proteomes" id="UP000054166">
    <property type="component" value="Unassembled WGS sequence"/>
</dbReference>
<evidence type="ECO:0000313" key="3">
    <source>
        <dbReference type="Proteomes" id="UP000054166"/>
    </source>
</evidence>
<proteinExistence type="predicted"/>
<keyword evidence="3" id="KW-1185">Reference proteome</keyword>
<reference evidence="2 3" key="1">
    <citation type="submission" date="2014-04" db="EMBL/GenBank/DDBJ databases">
        <authorList>
            <consortium name="DOE Joint Genome Institute"/>
            <person name="Kuo A."/>
            <person name="Tarkka M."/>
            <person name="Buscot F."/>
            <person name="Kohler A."/>
            <person name="Nagy L.G."/>
            <person name="Floudas D."/>
            <person name="Copeland A."/>
            <person name="Barry K.W."/>
            <person name="Cichocki N."/>
            <person name="Veneault-Fourrey C."/>
            <person name="LaButti K."/>
            <person name="Lindquist E.A."/>
            <person name="Lipzen A."/>
            <person name="Lundell T."/>
            <person name="Morin E."/>
            <person name="Murat C."/>
            <person name="Sun H."/>
            <person name="Tunlid A."/>
            <person name="Henrissat B."/>
            <person name="Grigoriev I.V."/>
            <person name="Hibbett D.S."/>
            <person name="Martin F."/>
            <person name="Nordberg H.P."/>
            <person name="Cantor M.N."/>
            <person name="Hua S.X."/>
        </authorList>
    </citation>
    <scope>NUCLEOTIDE SEQUENCE [LARGE SCALE GENOMIC DNA]</scope>
    <source>
        <strain evidence="2 3">F 1598</strain>
    </source>
</reference>
<dbReference type="HOGENOM" id="CLU_1461862_0_0_1"/>
<dbReference type="EMBL" id="KN833059">
    <property type="protein sequence ID" value="KIM74580.1"/>
    <property type="molecule type" value="Genomic_DNA"/>
</dbReference>
<sequence length="185" mass="19984">MLSAFNSLVVQSLPDLAESMIWAINAIGREKVDKATIDTSAKMVSSTVAQPRLKYLDRSMFIVDGIQMFGIGRRMPRSSSKMLRTPTAQKVSKVDHTNSKSGSIVASAKTTRPSPTTKSQPASSASSQNETPSSLLALSNINIISSNTSSSNTYNNTPDVHTPNTTALVNQFFIPIRYRGSSMPI</sequence>
<dbReference type="InParanoid" id="A0A0C3EPT2"/>
<feature type="compositionally biased region" description="Polar residues" evidence="1">
    <location>
        <begin position="99"/>
        <end position="131"/>
    </location>
</feature>
<feature type="region of interest" description="Disordered" evidence="1">
    <location>
        <begin position="77"/>
        <end position="131"/>
    </location>
</feature>
<dbReference type="AlphaFoldDB" id="A0A0C3EPT2"/>
<feature type="compositionally biased region" description="Polar residues" evidence="1">
    <location>
        <begin position="77"/>
        <end position="90"/>
    </location>
</feature>
<evidence type="ECO:0000256" key="1">
    <source>
        <dbReference type="SAM" id="MobiDB-lite"/>
    </source>
</evidence>
<organism evidence="2 3">
    <name type="scientific">Piloderma croceum (strain F 1598)</name>
    <dbReference type="NCBI Taxonomy" id="765440"/>
    <lineage>
        <taxon>Eukaryota</taxon>
        <taxon>Fungi</taxon>
        <taxon>Dikarya</taxon>
        <taxon>Basidiomycota</taxon>
        <taxon>Agaricomycotina</taxon>
        <taxon>Agaricomycetes</taxon>
        <taxon>Agaricomycetidae</taxon>
        <taxon>Atheliales</taxon>
        <taxon>Atheliaceae</taxon>
        <taxon>Piloderma</taxon>
    </lineage>
</organism>